<evidence type="ECO:0000256" key="1">
    <source>
        <dbReference type="SAM" id="Phobius"/>
    </source>
</evidence>
<dbReference type="EMBL" id="CP102734">
    <property type="protein sequence ID" value="UVD81435.1"/>
    <property type="molecule type" value="Genomic_DNA"/>
</dbReference>
<dbReference type="Proteomes" id="UP001059252">
    <property type="component" value="Chromosome"/>
</dbReference>
<feature type="transmembrane region" description="Helical" evidence="1">
    <location>
        <begin position="15"/>
        <end position="36"/>
    </location>
</feature>
<keyword evidence="1" id="KW-0812">Transmembrane</keyword>
<keyword evidence="1" id="KW-1133">Transmembrane helix</keyword>
<evidence type="ECO:0000313" key="3">
    <source>
        <dbReference type="Proteomes" id="UP001059252"/>
    </source>
</evidence>
<gene>
    <name evidence="2" type="ORF">NV226_01725</name>
</gene>
<evidence type="ECO:0000313" key="2">
    <source>
        <dbReference type="EMBL" id="UVD81435.1"/>
    </source>
</evidence>
<feature type="transmembrane region" description="Helical" evidence="1">
    <location>
        <begin position="64"/>
        <end position="85"/>
    </location>
</feature>
<keyword evidence="1" id="KW-0472">Membrane</keyword>
<proteinExistence type="predicted"/>
<keyword evidence="3" id="KW-1185">Reference proteome</keyword>
<reference evidence="2" key="1">
    <citation type="submission" date="2022-08" db="EMBL/GenBank/DDBJ databases">
        <title>Complete genome of Mycoplasma iguanae type strain 2327.</title>
        <authorList>
            <person name="Spergser J."/>
        </authorList>
    </citation>
    <scope>NUCLEOTIDE SEQUENCE</scope>
    <source>
        <strain evidence="2">2327</strain>
    </source>
</reference>
<dbReference type="RefSeq" id="WP_258210609.1">
    <property type="nucleotide sequence ID" value="NZ_CP102734.1"/>
</dbReference>
<name>A0ABY5R9Z2_9MOLU</name>
<organism evidence="2 3">
    <name type="scientific">Mycoplasma iguanae</name>
    <dbReference type="NCBI Taxonomy" id="292461"/>
    <lineage>
        <taxon>Bacteria</taxon>
        <taxon>Bacillati</taxon>
        <taxon>Mycoplasmatota</taxon>
        <taxon>Mollicutes</taxon>
        <taxon>Mycoplasmataceae</taxon>
        <taxon>Mycoplasma</taxon>
    </lineage>
</organism>
<sequence length="91" mass="10234">MKKIKFKLQPIQQKFLLLILIIVSLIFLLIAIAFIVKGQADYNLFIEAHNNSKEIETGIPGFTIYGYVFLVLGLLLAIASSFLGYSIKKSK</sequence>
<accession>A0ABY5R9Z2</accession>
<protein>
    <submittedName>
        <fullName evidence="2">Uncharacterized protein</fullName>
    </submittedName>
</protein>